<evidence type="ECO:0000256" key="1">
    <source>
        <dbReference type="SAM" id="Coils"/>
    </source>
</evidence>
<reference evidence="3" key="1">
    <citation type="submission" date="2016-11" db="UniProtKB">
        <authorList>
            <consortium name="WormBaseParasite"/>
        </authorList>
    </citation>
    <scope>IDENTIFICATION</scope>
</reference>
<dbReference type="AlphaFoldDB" id="A0A1I8B4U2"/>
<evidence type="ECO:0000313" key="2">
    <source>
        <dbReference type="Proteomes" id="UP000095281"/>
    </source>
</evidence>
<keyword evidence="1" id="KW-0175">Coiled coil</keyword>
<keyword evidence="2" id="KW-1185">Reference proteome</keyword>
<proteinExistence type="predicted"/>
<name>A0A1I8B4U2_MELHA</name>
<organism evidence="2 3">
    <name type="scientific">Meloidogyne hapla</name>
    <name type="common">Root-knot nematode worm</name>
    <dbReference type="NCBI Taxonomy" id="6305"/>
    <lineage>
        <taxon>Eukaryota</taxon>
        <taxon>Metazoa</taxon>
        <taxon>Ecdysozoa</taxon>
        <taxon>Nematoda</taxon>
        <taxon>Chromadorea</taxon>
        <taxon>Rhabditida</taxon>
        <taxon>Tylenchina</taxon>
        <taxon>Tylenchomorpha</taxon>
        <taxon>Tylenchoidea</taxon>
        <taxon>Meloidogynidae</taxon>
        <taxon>Meloidogyninae</taxon>
        <taxon>Meloidogyne</taxon>
    </lineage>
</organism>
<dbReference type="Proteomes" id="UP000095281">
    <property type="component" value="Unplaced"/>
</dbReference>
<dbReference type="WBParaSite" id="MhA1_Contig1422.frz3.gene3">
    <property type="protein sequence ID" value="MhA1_Contig1422.frz3.gene3"/>
    <property type="gene ID" value="MhA1_Contig1422.frz3.gene3"/>
</dbReference>
<evidence type="ECO:0000313" key="3">
    <source>
        <dbReference type="WBParaSite" id="MhA1_Contig1422.frz3.gene3"/>
    </source>
</evidence>
<sequence length="181" mass="20979">MKMRTPKQIEDWTFSVNGSEQTNDDTNKNITENSNITLVQEESLEEKCCAYECQLKNCQERIKVLELEQSKSSLENTVAQQKERLENIEEINKVDANQRVKELKRINEVLEKLKSLLNNIVAKQTEKIQNLEGQIIVVNDKRKELSERLNKAESELAELTNKLAKKVENSQENINSKVNNF</sequence>
<protein>
    <submittedName>
        <fullName evidence="3">Uncharacterized protein</fullName>
    </submittedName>
</protein>
<accession>A0A1I8B4U2</accession>
<feature type="coiled-coil region" evidence="1">
    <location>
        <begin position="64"/>
        <end position="169"/>
    </location>
</feature>